<dbReference type="GO" id="GO:0098839">
    <property type="term" value="C:postsynaptic density membrane"/>
    <property type="evidence" value="ECO:0007669"/>
    <property type="project" value="TreeGrafter"/>
</dbReference>
<dbReference type="InterPro" id="IPR036034">
    <property type="entry name" value="PDZ_sf"/>
</dbReference>
<dbReference type="CDD" id="cd00071">
    <property type="entry name" value="GMPK"/>
    <property type="match status" value="1"/>
</dbReference>
<comment type="subcellular location">
    <subcellularLocation>
        <location evidence="2">Cell membrane</location>
    </subcellularLocation>
    <subcellularLocation>
        <location evidence="1">Membrane</location>
        <topology evidence="1">Peripheral membrane protein</topology>
    </subcellularLocation>
</comment>
<dbReference type="PROSITE" id="PS50052">
    <property type="entry name" value="GUANYLATE_KINASE_2"/>
    <property type="match status" value="1"/>
</dbReference>
<dbReference type="Gene3D" id="2.30.30.40">
    <property type="entry name" value="SH3 Domains"/>
    <property type="match status" value="2"/>
</dbReference>
<dbReference type="PANTHER" id="PTHR23119:SF51">
    <property type="entry name" value="DISKS LARGE 1 TUMOR SUPPRESSOR PROTEIN"/>
    <property type="match status" value="1"/>
</dbReference>
<dbReference type="GO" id="GO:0043005">
    <property type="term" value="C:neuron projection"/>
    <property type="evidence" value="ECO:0007669"/>
    <property type="project" value="TreeGrafter"/>
</dbReference>
<feature type="domain" description="L27" evidence="13">
    <location>
        <begin position="309"/>
        <end position="369"/>
    </location>
</feature>
<dbReference type="SMART" id="SM00753">
    <property type="entry name" value="PAM"/>
    <property type="match status" value="1"/>
</dbReference>
<keyword evidence="15" id="KW-1185">Reference proteome</keyword>
<dbReference type="GO" id="GO:0098609">
    <property type="term" value="P:cell-cell adhesion"/>
    <property type="evidence" value="ECO:0007669"/>
    <property type="project" value="TreeGrafter"/>
</dbReference>
<evidence type="ECO:0000256" key="9">
    <source>
        <dbReference type="SAM" id="MobiDB-lite"/>
    </source>
</evidence>
<evidence type="ECO:0000256" key="2">
    <source>
        <dbReference type="ARBA" id="ARBA00004236"/>
    </source>
</evidence>
<dbReference type="InterPro" id="IPR036388">
    <property type="entry name" value="WH-like_DNA-bd_sf"/>
</dbReference>
<dbReference type="FunFam" id="3.40.50.300:FF:001402">
    <property type="entry name" value="Discs, large homolog 3 (Drosophila)"/>
    <property type="match status" value="1"/>
</dbReference>
<reference evidence="14" key="1">
    <citation type="submission" date="2020-05" db="UniProtKB">
        <authorList>
            <consortium name="EnsemblMetazoa"/>
        </authorList>
    </citation>
    <scope>IDENTIFICATION</scope>
    <source>
        <strain evidence="14">Yale</strain>
    </source>
</reference>
<dbReference type="SUPFAM" id="SSF101288">
    <property type="entry name" value="L27 domain"/>
    <property type="match status" value="1"/>
</dbReference>
<evidence type="ECO:0000259" key="10">
    <source>
        <dbReference type="PROSITE" id="PS50002"/>
    </source>
</evidence>
<dbReference type="CDD" id="cd06723">
    <property type="entry name" value="PDZ1_Dlg1-2-4-like"/>
    <property type="match status" value="1"/>
</dbReference>
<dbReference type="GO" id="GO:0007268">
    <property type="term" value="P:chemical synaptic transmission"/>
    <property type="evidence" value="ECO:0007669"/>
    <property type="project" value="TreeGrafter"/>
</dbReference>
<dbReference type="GO" id="GO:0019901">
    <property type="term" value="F:protein kinase binding"/>
    <property type="evidence" value="ECO:0007669"/>
    <property type="project" value="TreeGrafter"/>
</dbReference>
<dbReference type="InterPro" id="IPR036028">
    <property type="entry name" value="SH3-like_dom_sf"/>
</dbReference>
<dbReference type="GO" id="GO:0099072">
    <property type="term" value="P:regulation of postsynaptic membrane neurotransmitter receptor levels"/>
    <property type="evidence" value="ECO:0007669"/>
    <property type="project" value="TreeGrafter"/>
</dbReference>
<dbReference type="Pfam" id="PF01399">
    <property type="entry name" value="PCI"/>
    <property type="match status" value="1"/>
</dbReference>
<dbReference type="PROSITE" id="PS51022">
    <property type="entry name" value="L27"/>
    <property type="match status" value="1"/>
</dbReference>
<dbReference type="GO" id="GO:0045197">
    <property type="term" value="P:establishment or maintenance of epithelial cell apical/basal polarity"/>
    <property type="evidence" value="ECO:0007669"/>
    <property type="project" value="TreeGrafter"/>
</dbReference>
<evidence type="ECO:0000256" key="8">
    <source>
        <dbReference type="PROSITE-ProRule" id="PRU00192"/>
    </source>
</evidence>
<feature type="region of interest" description="Disordered" evidence="9">
    <location>
        <begin position="899"/>
        <end position="924"/>
    </location>
</feature>
<dbReference type="CDD" id="cd06795">
    <property type="entry name" value="PDZ3_Dlg1-2-4-like"/>
    <property type="match status" value="1"/>
</dbReference>
<dbReference type="InterPro" id="IPR000717">
    <property type="entry name" value="PCI_dom"/>
</dbReference>
<dbReference type="SMART" id="SM00228">
    <property type="entry name" value="PDZ"/>
    <property type="match status" value="3"/>
</dbReference>
<dbReference type="SUPFAM" id="SSF52540">
    <property type="entry name" value="P-loop containing nucleoside triphosphate hydrolases"/>
    <property type="match status" value="1"/>
</dbReference>
<dbReference type="EnsemblMetazoa" id="GMOY007327-RA">
    <property type="protein sequence ID" value="GMOY007327-PA"/>
    <property type="gene ID" value="GMOY007327"/>
</dbReference>
<dbReference type="InterPro" id="IPR036892">
    <property type="entry name" value="L27_dom_sf"/>
</dbReference>
<evidence type="ECO:0000259" key="12">
    <source>
        <dbReference type="PROSITE" id="PS50106"/>
    </source>
</evidence>
<dbReference type="GO" id="GO:0043113">
    <property type="term" value="P:receptor clustering"/>
    <property type="evidence" value="ECO:0007669"/>
    <property type="project" value="TreeGrafter"/>
</dbReference>
<keyword evidence="7" id="KW-0472">Membrane</keyword>
<dbReference type="FunFam" id="2.30.42.10:FF:000004">
    <property type="entry name" value="Disks large homolog 4 isoform 2"/>
    <property type="match status" value="1"/>
</dbReference>
<dbReference type="SMART" id="SM00072">
    <property type="entry name" value="GuKc"/>
    <property type="match status" value="1"/>
</dbReference>
<evidence type="ECO:0000256" key="7">
    <source>
        <dbReference type="ARBA" id="ARBA00023136"/>
    </source>
</evidence>
<feature type="domain" description="PDZ" evidence="12">
    <location>
        <begin position="1077"/>
        <end position="1168"/>
    </location>
</feature>
<dbReference type="PROSITE" id="PS00856">
    <property type="entry name" value="GUANYLATE_KINASE_1"/>
    <property type="match status" value="1"/>
</dbReference>
<keyword evidence="6" id="KW-0677">Repeat</keyword>
<feature type="region of interest" description="Disordered" evidence="9">
    <location>
        <begin position="1216"/>
        <end position="1277"/>
    </location>
</feature>
<dbReference type="InterPro" id="IPR008145">
    <property type="entry name" value="GK/Ca_channel_bsu"/>
</dbReference>
<feature type="compositionally biased region" description="Basic residues" evidence="9">
    <location>
        <begin position="756"/>
        <end position="765"/>
    </location>
</feature>
<feature type="compositionally biased region" description="Low complexity" evidence="9">
    <location>
        <begin position="1228"/>
        <end position="1239"/>
    </location>
</feature>
<accession>A0A1B0G206</accession>
<keyword evidence="5" id="KW-1003">Cell membrane</keyword>
<evidence type="ECO:0000256" key="1">
    <source>
        <dbReference type="ARBA" id="ARBA00004170"/>
    </source>
</evidence>
<dbReference type="FunFam" id="3.30.63.10:FF:000001">
    <property type="entry name" value="Disks large homolog 1 isoform 2"/>
    <property type="match status" value="1"/>
</dbReference>
<evidence type="ECO:0000256" key="4">
    <source>
        <dbReference type="ARBA" id="ARBA00022443"/>
    </source>
</evidence>
<dbReference type="Pfam" id="PF00595">
    <property type="entry name" value="PDZ"/>
    <property type="match status" value="3"/>
</dbReference>
<dbReference type="InterPro" id="IPR001478">
    <property type="entry name" value="PDZ"/>
</dbReference>
<dbReference type="Gene3D" id="3.30.63.10">
    <property type="entry name" value="Guanylate Kinase phosphate binding domain"/>
    <property type="match status" value="1"/>
</dbReference>
<dbReference type="Pfam" id="PF00625">
    <property type="entry name" value="Guanylate_kin"/>
    <property type="match status" value="1"/>
</dbReference>
<dbReference type="GO" id="GO:0097120">
    <property type="term" value="P:receptor localization to synapse"/>
    <property type="evidence" value="ECO:0007669"/>
    <property type="project" value="TreeGrafter"/>
</dbReference>
<name>A0A1B0G206_GLOMM</name>
<keyword evidence="4 8" id="KW-0728">SH3 domain</keyword>
<feature type="domain" description="Guanylate kinase-like" evidence="11">
    <location>
        <begin position="1543"/>
        <end position="1718"/>
    </location>
</feature>
<dbReference type="Pfam" id="PF09058">
    <property type="entry name" value="L27_1"/>
    <property type="match status" value="1"/>
</dbReference>
<feature type="domain" description="PDZ" evidence="12">
    <location>
        <begin position="1283"/>
        <end position="1364"/>
    </location>
</feature>
<evidence type="ECO:0000256" key="5">
    <source>
        <dbReference type="ARBA" id="ARBA00022475"/>
    </source>
</evidence>
<dbReference type="InterPro" id="IPR004172">
    <property type="entry name" value="L27_dom"/>
</dbReference>
<evidence type="ECO:0000313" key="15">
    <source>
        <dbReference type="Proteomes" id="UP000092444"/>
    </source>
</evidence>
<dbReference type="VEuPathDB" id="VectorBase:GMOY007327"/>
<dbReference type="InterPro" id="IPR020590">
    <property type="entry name" value="Guanylate_kinase_CS"/>
</dbReference>
<proteinExistence type="inferred from homology"/>
<dbReference type="PROSITE" id="PS50106">
    <property type="entry name" value="PDZ"/>
    <property type="match status" value="3"/>
</dbReference>
<feature type="compositionally biased region" description="Acidic residues" evidence="9">
    <location>
        <begin position="110"/>
        <end position="125"/>
    </location>
</feature>
<feature type="region of interest" description="Disordered" evidence="9">
    <location>
        <begin position="756"/>
        <end position="789"/>
    </location>
</feature>
<dbReference type="PANTHER" id="PTHR23119">
    <property type="entry name" value="DISCS LARGE"/>
    <property type="match status" value="1"/>
</dbReference>
<dbReference type="FunFam" id="2.30.42.10:FF:000002">
    <property type="entry name" value="Disks large homolog 4 isoform 2"/>
    <property type="match status" value="1"/>
</dbReference>
<dbReference type="GO" id="GO:0031594">
    <property type="term" value="C:neuromuscular junction"/>
    <property type="evidence" value="ECO:0007669"/>
    <property type="project" value="TreeGrafter"/>
</dbReference>
<dbReference type="FunFam" id="2.30.30.40:FF:000058">
    <property type="entry name" value="Disks large homolog 1 isoform X1"/>
    <property type="match status" value="1"/>
</dbReference>
<dbReference type="Proteomes" id="UP000092444">
    <property type="component" value="Unassembled WGS sequence"/>
</dbReference>
<protein>
    <submittedName>
        <fullName evidence="14">Uncharacterized protein</fullName>
    </submittedName>
</protein>
<dbReference type="CDD" id="cd11861">
    <property type="entry name" value="SH3_DLG-like"/>
    <property type="match status" value="1"/>
</dbReference>
<dbReference type="Gene3D" id="2.30.42.10">
    <property type="match status" value="3"/>
</dbReference>
<feature type="compositionally biased region" description="Gly residues" evidence="9">
    <location>
        <begin position="910"/>
        <end position="923"/>
    </location>
</feature>
<dbReference type="InterPro" id="IPR001452">
    <property type="entry name" value="SH3_domain"/>
</dbReference>
<organism evidence="14 15">
    <name type="scientific">Glossina morsitans morsitans</name>
    <name type="common">Savannah tsetse fly</name>
    <dbReference type="NCBI Taxonomy" id="37546"/>
    <lineage>
        <taxon>Eukaryota</taxon>
        <taxon>Metazoa</taxon>
        <taxon>Ecdysozoa</taxon>
        <taxon>Arthropoda</taxon>
        <taxon>Hexapoda</taxon>
        <taxon>Insecta</taxon>
        <taxon>Pterygota</taxon>
        <taxon>Neoptera</taxon>
        <taxon>Endopterygota</taxon>
        <taxon>Diptera</taxon>
        <taxon>Brachycera</taxon>
        <taxon>Muscomorpha</taxon>
        <taxon>Hippoboscoidea</taxon>
        <taxon>Glossinidae</taxon>
        <taxon>Glossina</taxon>
    </lineage>
</organism>
<feature type="compositionally biased region" description="Polar residues" evidence="9">
    <location>
        <begin position="1256"/>
        <end position="1271"/>
    </location>
</feature>
<evidence type="ECO:0000256" key="6">
    <source>
        <dbReference type="ARBA" id="ARBA00022737"/>
    </source>
</evidence>
<dbReference type="Gene3D" id="1.10.287.470">
    <property type="entry name" value="Helix hairpin bin"/>
    <property type="match status" value="1"/>
</dbReference>
<dbReference type="InterPro" id="IPR050614">
    <property type="entry name" value="Synaptic_Scaffolding_LAP-MAGUK"/>
</dbReference>
<dbReference type="GO" id="GO:0016323">
    <property type="term" value="C:basolateral plasma membrane"/>
    <property type="evidence" value="ECO:0007669"/>
    <property type="project" value="TreeGrafter"/>
</dbReference>
<dbReference type="InterPro" id="IPR008144">
    <property type="entry name" value="Guanylate_kin-like_dom"/>
</dbReference>
<evidence type="ECO:0000256" key="3">
    <source>
        <dbReference type="ARBA" id="ARBA00007014"/>
    </source>
</evidence>
<dbReference type="SUPFAM" id="SSF50156">
    <property type="entry name" value="PDZ domain-like"/>
    <property type="match status" value="3"/>
</dbReference>
<sequence length="1733" mass="194988">MLKDWIECFLISTKSWRSLLIARVNGKQIVASEQKVIFGEKKIESAHISNIRKETCQSRNKEIKIIDMAGYLRRALNESKDTSIDIGSINGIDNIEANSDHLVLNINSSDNDDSDDDVNDDDDNNDNICATESLLNKKESIENTITKEINNSQNHLTQKRNDIKISCSDLTSELSSCETPLLMDDGIHMKQLQVERYDKSPRRNPNADAEFFYSVNDLLDYDNRRRHHIHTPDVESGYFEKSEEEFENSPPKCDPILSDDLGYELNRFELLIDSINQHSSKSRNRTERGYWSTIFGQASENELYDDMNEEKKAHRALELLEDYHSRLSEPQDRALRIAIERVIRIFKSRLFQALLDKHIMNRNLYVEMPENAVSRILEAPIDEIVCAHIKVLYYLSLEPRDFLLAYRHQSQCVQSVVKMLQQLKEENWCLPIMYTVCLDLRILAQKCEELGSGSKPGEILERAADCLMSCFRVCAADNRSSDSETKRLGMLNLVNQLFKVYFRINKLHLCKPLIRAIDSSAFKDTFPLPEQITYKYFVGRKAMFDSDYKSADDFLSFALKHCPKNFPHNKRLILIYLVPVKMLLGYMPKKYILECYDILQFHELSEALKEGNVRKFDDVIQRHEYFFIKCGIYLLVEKLKFIVYRNLFKRVYLIKQTHQLDLNAFRSALRFVGEKDMTIDETHCIIANLIFEGKIKDIQEFYELTLLDDSKTTQQKTVETLQIASKWEQDGHTVKIADVIRHSRRRFSNSFLHARSPVRIRRPRRNQILSSSSTSSSPQHQLPSPAASSTHTAQCTCTAHENHAINARKTKNIAHNKNKTKVKTCCSHHQHDHLCNQAVKVENDGNRVADKVDVKLAGTTTTDANAVKVNDMQTQNNGRQQLSHQTGNSDVNIVMKQEMTTRKKKRQESGGSGSGGGGGGSSGSSGFIKKVSSLFNLDSVHRASSNKVNGDENWQYEDITLERGTSGLGFSIAGGTDNPHIGNDTSIYITKLIPGGAAAADGRLCVNDIIVTVNDVSVVDVPHAGAVDALKKAGNVVKLHVKRKRSDGGGGGVSTGALTTSPKIAASSETTGPKAIEIDLVKGVKGLGFSIAGGIGNQHIPGDNGIYVTKIMDGGAAAVDGRLSIGDKLIGVKANGEEKNLENVTHEQAVATLKSVVDRVTLIVGKSQHLMSVTQTQHFSQVNSHSTGAVNTVGQSVVDYARSSSTTATTNNNINQQQALPSLPPPSQQQQQQQQQHQQYTVASSSNPAVAEIASASRSQSPLPHTNSDINQQRREPIWEPRTITIQKGPQGLGFNIVGGEDGQGIYVSFILAGGPADLGGELKRGDQLLNVNNADLRNATHEEAAQALKTSGGIVTLVAQYRPEDYNRFEARIQELKQQAALTAAGTGTLLRTTQKRSLYVRALFDYDPNRDDGLPSRGLPFKHGDILHVTNASDDEWWQARRVLGDNEDEQIGIVPSKRRWERKMRARDRSVKFQGHAVNANNNIDKQSTLDRKKKNFTFSRKFPFMKSRDERNEDGSDQEPSDENVLSYEAVQRLSINYTRPVIILGPLKDRINDDLISEYPDKFGSCVPHTTRPKREYEIDGRDYHFVSSREQMERDIQNHLFIEAGQYNDNLYGTSVASVREVAEKGKHCILDVSGNAIKRLQVAKLYPIAIFIKPKSVDSIMEMNRRMTEEQAKKTYERAIKMEQEFGEYFTGVVQGDTIEEIYSKVKIMIWSQSGPTIWVPFKEYL</sequence>
<dbReference type="EMBL" id="CCAG010023961">
    <property type="status" value="NOT_ANNOTATED_CDS"/>
    <property type="molecule type" value="Genomic_DNA"/>
</dbReference>
<dbReference type="STRING" id="37546.A0A1B0G206"/>
<dbReference type="EMBL" id="CCAG010023960">
    <property type="status" value="NOT_ANNOTATED_CDS"/>
    <property type="molecule type" value="Genomic_DNA"/>
</dbReference>
<dbReference type="Gene3D" id="1.10.10.10">
    <property type="entry name" value="Winged helix-like DNA-binding domain superfamily/Winged helix DNA-binding domain"/>
    <property type="match status" value="1"/>
</dbReference>
<dbReference type="Pfam" id="PF00018">
    <property type="entry name" value="SH3_1"/>
    <property type="match status" value="1"/>
</dbReference>
<dbReference type="SUPFAM" id="SSF50044">
    <property type="entry name" value="SH3-domain"/>
    <property type="match status" value="1"/>
</dbReference>
<dbReference type="FunFam" id="2.30.42.10:FF:000001">
    <property type="entry name" value="Disks large homolog 1 isoform 2"/>
    <property type="match status" value="1"/>
</dbReference>
<evidence type="ECO:0000259" key="13">
    <source>
        <dbReference type="PROSITE" id="PS51022"/>
    </source>
</evidence>
<evidence type="ECO:0000313" key="14">
    <source>
        <dbReference type="EnsemblMetazoa" id="GMOY007327-PA"/>
    </source>
</evidence>
<dbReference type="Gene3D" id="3.40.50.300">
    <property type="entry name" value="P-loop containing nucleotide triphosphate hydrolases"/>
    <property type="match status" value="1"/>
</dbReference>
<dbReference type="InterPro" id="IPR027417">
    <property type="entry name" value="P-loop_NTPase"/>
</dbReference>
<feature type="compositionally biased region" description="Low complexity" evidence="9">
    <location>
        <begin position="769"/>
        <end position="789"/>
    </location>
</feature>
<dbReference type="CDD" id="cd06724">
    <property type="entry name" value="PDZ2_Dlg1-2-4-like"/>
    <property type="match status" value="1"/>
</dbReference>
<feature type="domain" description="PDZ" evidence="12">
    <location>
        <begin position="958"/>
        <end position="1045"/>
    </location>
</feature>
<dbReference type="SMART" id="SM00326">
    <property type="entry name" value="SH3"/>
    <property type="match status" value="1"/>
</dbReference>
<dbReference type="PROSITE" id="PS50002">
    <property type="entry name" value="SH3"/>
    <property type="match status" value="1"/>
</dbReference>
<dbReference type="SMART" id="SM00569">
    <property type="entry name" value="L27"/>
    <property type="match status" value="1"/>
</dbReference>
<feature type="domain" description="SH3" evidence="10">
    <location>
        <begin position="1397"/>
        <end position="1467"/>
    </location>
</feature>
<feature type="region of interest" description="Disordered" evidence="9">
    <location>
        <begin position="106"/>
        <end position="127"/>
    </location>
</feature>
<dbReference type="InterPro" id="IPR015143">
    <property type="entry name" value="L27_1"/>
</dbReference>
<evidence type="ECO:0000259" key="11">
    <source>
        <dbReference type="PROSITE" id="PS50052"/>
    </source>
</evidence>
<comment type="similarity">
    <text evidence="3">Belongs to the MAGUK family.</text>
</comment>